<feature type="non-terminal residue" evidence="1">
    <location>
        <position position="82"/>
    </location>
</feature>
<dbReference type="Gene3D" id="2.50.20.10">
    <property type="entry name" value="Lipoprotein localisation LolA/LolB/LppX"/>
    <property type="match status" value="1"/>
</dbReference>
<sequence>MKRCRNVVLILSFFCNGWVIAQTASQVLENFKEEYRKSKNFTADFVETTIHGTNKGTSNGQLSFSKPNLLRQDYFNQEDSSK</sequence>
<gene>
    <name evidence="1" type="ORF">METZ01_LOCUS161300</name>
</gene>
<dbReference type="InterPro" id="IPR029046">
    <property type="entry name" value="LolA/LolB/LppX"/>
</dbReference>
<dbReference type="EMBL" id="UINC01028083">
    <property type="protein sequence ID" value="SVB08446.1"/>
    <property type="molecule type" value="Genomic_DNA"/>
</dbReference>
<reference evidence="1" key="1">
    <citation type="submission" date="2018-05" db="EMBL/GenBank/DDBJ databases">
        <authorList>
            <person name="Lanie J.A."/>
            <person name="Ng W.-L."/>
            <person name="Kazmierczak K.M."/>
            <person name="Andrzejewski T.M."/>
            <person name="Davidsen T.M."/>
            <person name="Wayne K.J."/>
            <person name="Tettelin H."/>
            <person name="Glass J.I."/>
            <person name="Rusch D."/>
            <person name="Podicherti R."/>
            <person name="Tsui H.-C.T."/>
            <person name="Winkler M.E."/>
        </authorList>
    </citation>
    <scope>NUCLEOTIDE SEQUENCE</scope>
</reference>
<dbReference type="SUPFAM" id="SSF89392">
    <property type="entry name" value="Prokaryotic lipoproteins and lipoprotein localization factors"/>
    <property type="match status" value="1"/>
</dbReference>
<name>A0A382B3Q7_9ZZZZ</name>
<evidence type="ECO:0000313" key="1">
    <source>
        <dbReference type="EMBL" id="SVB08446.1"/>
    </source>
</evidence>
<evidence type="ECO:0008006" key="2">
    <source>
        <dbReference type="Google" id="ProtNLM"/>
    </source>
</evidence>
<proteinExistence type="predicted"/>
<dbReference type="AlphaFoldDB" id="A0A382B3Q7"/>
<organism evidence="1">
    <name type="scientific">marine metagenome</name>
    <dbReference type="NCBI Taxonomy" id="408172"/>
    <lineage>
        <taxon>unclassified sequences</taxon>
        <taxon>metagenomes</taxon>
        <taxon>ecological metagenomes</taxon>
    </lineage>
</organism>
<protein>
    <recommendedName>
        <fullName evidence="2">Outer membrane lipoprotein carrier protein LolA</fullName>
    </recommendedName>
</protein>
<accession>A0A382B3Q7</accession>